<dbReference type="Proteomes" id="UP000644167">
    <property type="component" value="Chromosome"/>
</dbReference>
<proteinExistence type="inferred from homology"/>
<evidence type="ECO:0000313" key="9">
    <source>
        <dbReference type="Proteomes" id="UP000644167"/>
    </source>
</evidence>
<evidence type="ECO:0000313" key="8">
    <source>
        <dbReference type="Proteomes" id="UP000253506"/>
    </source>
</evidence>
<dbReference type="SUPFAM" id="SSF53850">
    <property type="entry name" value="Periplasmic binding protein-like II"/>
    <property type="match status" value="1"/>
</dbReference>
<dbReference type="InterPro" id="IPR005119">
    <property type="entry name" value="LysR_subst-bd"/>
</dbReference>
<dbReference type="InterPro" id="IPR000847">
    <property type="entry name" value="LysR_HTH_N"/>
</dbReference>
<evidence type="ECO:0000256" key="1">
    <source>
        <dbReference type="ARBA" id="ARBA00009437"/>
    </source>
</evidence>
<dbReference type="EMBL" id="QPJQ01000009">
    <property type="protein sequence ID" value="RCX06715.1"/>
    <property type="molecule type" value="Genomic_DNA"/>
</dbReference>
<dbReference type="SUPFAM" id="SSF46785">
    <property type="entry name" value="Winged helix' DNA-binding domain"/>
    <property type="match status" value="1"/>
</dbReference>
<dbReference type="RefSeq" id="WP_205116222.1">
    <property type="nucleotide sequence ID" value="NZ_CP070273.1"/>
</dbReference>
<dbReference type="GO" id="GO:0005829">
    <property type="term" value="C:cytosol"/>
    <property type="evidence" value="ECO:0007669"/>
    <property type="project" value="TreeGrafter"/>
</dbReference>
<dbReference type="Pfam" id="PF03466">
    <property type="entry name" value="LysR_substrate"/>
    <property type="match status" value="1"/>
</dbReference>
<organism evidence="7 8">
    <name type="scientific">Marinomonas foliarum</name>
    <dbReference type="NCBI Taxonomy" id="491950"/>
    <lineage>
        <taxon>Bacteria</taxon>
        <taxon>Pseudomonadati</taxon>
        <taxon>Pseudomonadota</taxon>
        <taxon>Gammaproteobacteria</taxon>
        <taxon>Oceanospirillales</taxon>
        <taxon>Oceanospirillaceae</taxon>
        <taxon>Marinomonas</taxon>
    </lineage>
</organism>
<dbReference type="Gene3D" id="1.10.10.10">
    <property type="entry name" value="Winged helix-like DNA-binding domain superfamily/Winged helix DNA-binding domain"/>
    <property type="match status" value="1"/>
</dbReference>
<evidence type="ECO:0000259" key="5">
    <source>
        <dbReference type="PROSITE" id="PS50931"/>
    </source>
</evidence>
<dbReference type="PANTHER" id="PTHR30419">
    <property type="entry name" value="HTH-TYPE TRANSCRIPTIONAL REGULATOR YBHD"/>
    <property type="match status" value="1"/>
</dbReference>
<dbReference type="InterPro" id="IPR036388">
    <property type="entry name" value="WH-like_DNA-bd_sf"/>
</dbReference>
<dbReference type="FunFam" id="1.10.10.10:FF:000001">
    <property type="entry name" value="LysR family transcriptional regulator"/>
    <property type="match status" value="1"/>
</dbReference>
<gene>
    <name evidence="7" type="ORF">DFP77_109111</name>
    <name evidence="6" type="ORF">JSY38_07485</name>
</gene>
<feature type="domain" description="HTH lysR-type" evidence="5">
    <location>
        <begin position="23"/>
        <end position="80"/>
    </location>
</feature>
<dbReference type="EMBL" id="CP070273">
    <property type="protein sequence ID" value="QRV25343.1"/>
    <property type="molecule type" value="Genomic_DNA"/>
</dbReference>
<reference evidence="6 9" key="2">
    <citation type="submission" date="2021-02" db="EMBL/GenBank/DDBJ databases">
        <title>The genome of Marinomonas foliarum JZW.</title>
        <authorList>
            <person name="Sun M."/>
        </authorList>
    </citation>
    <scope>NUCLEOTIDE SEQUENCE [LARGE SCALE GENOMIC DNA]</scope>
    <source>
        <strain evidence="6 9">JZW</strain>
    </source>
</reference>
<accession>A0A369AC63</accession>
<reference evidence="7 8" key="1">
    <citation type="submission" date="2018-07" db="EMBL/GenBank/DDBJ databases">
        <title>Genomic Encyclopedia of Type Strains, Phase III (KMG-III): the genomes of soil and plant-associated and newly described type strains.</title>
        <authorList>
            <person name="Whitman W."/>
        </authorList>
    </citation>
    <scope>NUCLEOTIDE SEQUENCE [LARGE SCALE GENOMIC DNA]</scope>
    <source>
        <strain evidence="7 8">CECT 7731</strain>
    </source>
</reference>
<sequence>MIISIKLSKTTYGIGYLTSKRRIHSTAIYCFDSVRRLGSIREASRTLHIATSAVSRQIQKLEDDLDVQLFERSPNGLKLTSAGESFARHAQFVLKDAERLYSEIDAIKGIQKGHIEIATVEGPSIELIPRVIKKFKTRFSNITVGVHVIGSSKMPELIINGEVDIGLAFDIENQRDLNQLWVKNYVLGAVVSKDHPLTYKNKTGLQECCAYPLILSKKGLSIHKHLSSFISLIDSSHQVIETNSVELSRKLALSGMGVTFQTIIGIEEDLANKRLFHIPITHPSVMNSELGVYVRSNRTLPVAADYFVRDLIHELSQAAESATSR</sequence>
<dbReference type="Proteomes" id="UP000253506">
    <property type="component" value="Unassembled WGS sequence"/>
</dbReference>
<dbReference type="PANTHER" id="PTHR30419:SF2">
    <property type="entry name" value="LYSR FAMILY TRANSCRIPTIONAL REGULATOR"/>
    <property type="match status" value="1"/>
</dbReference>
<dbReference type="GO" id="GO:0003677">
    <property type="term" value="F:DNA binding"/>
    <property type="evidence" value="ECO:0007669"/>
    <property type="project" value="UniProtKB-KW"/>
</dbReference>
<keyword evidence="9" id="KW-1185">Reference proteome</keyword>
<evidence type="ECO:0000256" key="2">
    <source>
        <dbReference type="ARBA" id="ARBA00023015"/>
    </source>
</evidence>
<comment type="similarity">
    <text evidence="1">Belongs to the LysR transcriptional regulatory family.</text>
</comment>
<evidence type="ECO:0000256" key="3">
    <source>
        <dbReference type="ARBA" id="ARBA00023125"/>
    </source>
</evidence>
<dbReference type="GO" id="GO:0003700">
    <property type="term" value="F:DNA-binding transcription factor activity"/>
    <property type="evidence" value="ECO:0007669"/>
    <property type="project" value="InterPro"/>
</dbReference>
<dbReference type="Pfam" id="PF00126">
    <property type="entry name" value="HTH_1"/>
    <property type="match status" value="1"/>
</dbReference>
<evidence type="ECO:0000313" key="6">
    <source>
        <dbReference type="EMBL" id="QRV25343.1"/>
    </source>
</evidence>
<keyword evidence="3 7" id="KW-0238">DNA-binding</keyword>
<dbReference type="PRINTS" id="PR00039">
    <property type="entry name" value="HTHLYSR"/>
</dbReference>
<dbReference type="PROSITE" id="PS50931">
    <property type="entry name" value="HTH_LYSR"/>
    <property type="match status" value="1"/>
</dbReference>
<name>A0A369AC63_9GAMM</name>
<keyword evidence="4" id="KW-0804">Transcription</keyword>
<dbReference type="AlphaFoldDB" id="A0A369AC63"/>
<keyword evidence="2" id="KW-0805">Transcription regulation</keyword>
<dbReference type="Gene3D" id="3.40.190.290">
    <property type="match status" value="1"/>
</dbReference>
<dbReference type="InterPro" id="IPR036390">
    <property type="entry name" value="WH_DNA-bd_sf"/>
</dbReference>
<dbReference type="InterPro" id="IPR050950">
    <property type="entry name" value="HTH-type_LysR_regulators"/>
</dbReference>
<evidence type="ECO:0000313" key="7">
    <source>
        <dbReference type="EMBL" id="RCX06715.1"/>
    </source>
</evidence>
<evidence type="ECO:0000256" key="4">
    <source>
        <dbReference type="ARBA" id="ARBA00023163"/>
    </source>
</evidence>
<protein>
    <submittedName>
        <fullName evidence="7">DNA-binding transcriptional LysR family regulator</fullName>
    </submittedName>
    <submittedName>
        <fullName evidence="6">LysR family transcriptional regulator</fullName>
    </submittedName>
</protein>